<dbReference type="EMBL" id="KZ505677">
    <property type="protein sequence ID" value="PKU47470.1"/>
    <property type="molecule type" value="Genomic_DNA"/>
</dbReference>
<dbReference type="GO" id="GO:0003964">
    <property type="term" value="F:RNA-directed DNA polymerase activity"/>
    <property type="evidence" value="ECO:0007669"/>
    <property type="project" value="UniProtKB-KW"/>
</dbReference>
<organism evidence="1 2">
    <name type="scientific">Limosa lapponica baueri</name>
    <dbReference type="NCBI Taxonomy" id="1758121"/>
    <lineage>
        <taxon>Eukaryota</taxon>
        <taxon>Metazoa</taxon>
        <taxon>Chordata</taxon>
        <taxon>Craniata</taxon>
        <taxon>Vertebrata</taxon>
        <taxon>Euteleostomi</taxon>
        <taxon>Archelosauria</taxon>
        <taxon>Archosauria</taxon>
        <taxon>Dinosauria</taxon>
        <taxon>Saurischia</taxon>
        <taxon>Theropoda</taxon>
        <taxon>Coelurosauria</taxon>
        <taxon>Aves</taxon>
        <taxon>Neognathae</taxon>
        <taxon>Neoaves</taxon>
        <taxon>Charadriiformes</taxon>
        <taxon>Scolopacidae</taxon>
        <taxon>Limosa</taxon>
    </lineage>
</organism>
<dbReference type="AlphaFoldDB" id="A0A2I0UN26"/>
<dbReference type="GO" id="GO:0061343">
    <property type="term" value="P:cell adhesion involved in heart morphogenesis"/>
    <property type="evidence" value="ECO:0007669"/>
    <property type="project" value="TreeGrafter"/>
</dbReference>
<evidence type="ECO:0000313" key="2">
    <source>
        <dbReference type="Proteomes" id="UP000233556"/>
    </source>
</evidence>
<dbReference type="GO" id="GO:0007508">
    <property type="term" value="P:larval heart development"/>
    <property type="evidence" value="ECO:0007669"/>
    <property type="project" value="TreeGrafter"/>
</dbReference>
<keyword evidence="1" id="KW-0695">RNA-directed DNA polymerase</keyword>
<keyword evidence="1" id="KW-0808">Transferase</keyword>
<reference evidence="2" key="2">
    <citation type="submission" date="2017-12" db="EMBL/GenBank/DDBJ databases">
        <title>Genome sequence of the Bar-tailed Godwit (Limosa lapponica baueri).</title>
        <authorList>
            <person name="Lima N.C.B."/>
            <person name="Parody-Merino A.M."/>
            <person name="Battley P.F."/>
            <person name="Fidler A.E."/>
            <person name="Prosdocimi F."/>
        </authorList>
    </citation>
    <scope>NUCLEOTIDE SEQUENCE [LARGE SCALE GENOMIC DNA]</scope>
</reference>
<evidence type="ECO:0000313" key="1">
    <source>
        <dbReference type="EMBL" id="PKU47470.1"/>
    </source>
</evidence>
<accession>A0A2I0UN26</accession>
<keyword evidence="2" id="KW-1185">Reference proteome</keyword>
<gene>
    <name evidence="1" type="ORF">llap_2210</name>
</gene>
<dbReference type="PANTHER" id="PTHR33395">
    <property type="entry name" value="TRANSCRIPTASE, PUTATIVE-RELATED-RELATED"/>
    <property type="match status" value="1"/>
</dbReference>
<keyword evidence="1" id="KW-0548">Nucleotidyltransferase</keyword>
<proteinExistence type="predicted"/>
<name>A0A2I0UN26_LIMLA</name>
<dbReference type="GO" id="GO:0031012">
    <property type="term" value="C:extracellular matrix"/>
    <property type="evidence" value="ECO:0007669"/>
    <property type="project" value="TreeGrafter"/>
</dbReference>
<sequence length="184" mass="20738">MCGGKKRKATASLELKLARDVKVNKKGFFNYIGGKRTTRKNVSPLLNDTGAMVMKDAEKAELLNVFFATVFTAHASPQEPQNLEESEKDWTKEALPLVQKDQVKEQLSELGTHKSMGPDGMLRELAEVTVVPLSIIFERSWRTGEVPEDWREANVIPVFKKGKKEDLENYRLVSLTSIPGKMME</sequence>
<dbReference type="OrthoDB" id="416454at2759"/>
<reference evidence="2" key="1">
    <citation type="submission" date="2017-11" db="EMBL/GenBank/DDBJ databases">
        <authorList>
            <person name="Lima N.C."/>
            <person name="Parody-Merino A.M."/>
            <person name="Battley P.F."/>
            <person name="Fidler A.E."/>
            <person name="Prosdocimi F."/>
        </authorList>
    </citation>
    <scope>NUCLEOTIDE SEQUENCE [LARGE SCALE GENOMIC DNA]</scope>
</reference>
<dbReference type="PANTHER" id="PTHR33395:SF22">
    <property type="entry name" value="REVERSE TRANSCRIPTASE DOMAIN-CONTAINING PROTEIN"/>
    <property type="match status" value="1"/>
</dbReference>
<protein>
    <submittedName>
        <fullName evidence="1">Rna-directed dna polymerase from mobile element jockey-like</fullName>
    </submittedName>
</protein>
<dbReference type="Proteomes" id="UP000233556">
    <property type="component" value="Unassembled WGS sequence"/>
</dbReference>